<organism evidence="8 9">
    <name type="scientific">Puia dinghuensis</name>
    <dbReference type="NCBI Taxonomy" id="1792502"/>
    <lineage>
        <taxon>Bacteria</taxon>
        <taxon>Pseudomonadati</taxon>
        <taxon>Bacteroidota</taxon>
        <taxon>Chitinophagia</taxon>
        <taxon>Chitinophagales</taxon>
        <taxon>Chitinophagaceae</taxon>
        <taxon>Puia</taxon>
    </lineage>
</organism>
<proteinExistence type="inferred from homology"/>
<gene>
    <name evidence="8" type="ORF">GCM10011511_44410</name>
</gene>
<keyword evidence="4 6" id="KW-0802">TPR repeat</keyword>
<dbReference type="InterPro" id="IPR019734">
    <property type="entry name" value="TPR_rpt"/>
</dbReference>
<dbReference type="Proteomes" id="UP000607559">
    <property type="component" value="Unassembled WGS sequence"/>
</dbReference>
<evidence type="ECO:0000256" key="5">
    <source>
        <dbReference type="ARBA" id="ARBA00038253"/>
    </source>
</evidence>
<dbReference type="InterPro" id="IPR011990">
    <property type="entry name" value="TPR-like_helical_dom_sf"/>
</dbReference>
<keyword evidence="7" id="KW-0812">Transmembrane</keyword>
<dbReference type="PANTHER" id="PTHR46630:SF1">
    <property type="entry name" value="TETRATRICOPEPTIDE REPEAT PROTEIN 29"/>
    <property type="match status" value="1"/>
</dbReference>
<feature type="repeat" description="TPR" evidence="6">
    <location>
        <begin position="153"/>
        <end position="186"/>
    </location>
</feature>
<dbReference type="SUPFAM" id="SSF48452">
    <property type="entry name" value="TPR-like"/>
    <property type="match status" value="2"/>
</dbReference>
<sequence>MGLVGFAQDSSAFFGDSLKKRLAGAQTTADKVHFLMDLATTAPDSMQAEVYAREAVTDAELSRDRRLMATTYLRNGERYLNIQGLEGNLEKAQHCFELAEQGAKEDGLLRLLTESYAGLSRMWRIKGDNEKALSFSNLAMATAVNTDNDSAKVTAYATMGDVYRDMKNMPMAFEHYSEALSLAEESRDGRLLRRVYLGLSYFYGAMLEYGKAIDEMMQAYEVDRRLWDGSNMLMDLNRLGELFGNNKQHDLALQVYEHSLALADTLHYDLLKITSYFRIFNLYYFQTREYVKALHYLLGQRVLFDYLLHFGYGFYLMQIKAVAFTEEGRYDSAMYYFRLAEPLVSERGNIEVKAGFCQSFGDYYIKRRQYPEAIGYYRKAFDLVAAEKDLDNEQGFADSLQRLYEQVGDYRSALVYNRLASAEGDSLRAKTQETELMKLEVETENRRKERQARDEELNKERRHNIQYMGFTAGLVLLFITIVMLGRLPVSVGVIRTVVFLSFIFLFEFIILLLDRTIQAWTHEEPWKVLCIKIVLAAGLVPLHHWLEHRVIHYISHRRGRGSHASGAEGVVAAVTEGTQTMQGTHKI</sequence>
<comment type="similarity">
    <text evidence="5">Belongs to the Rap family.</text>
</comment>
<keyword evidence="7" id="KW-1133">Transmembrane helix</keyword>
<evidence type="ECO:0000256" key="1">
    <source>
        <dbReference type="ARBA" id="ARBA00004496"/>
    </source>
</evidence>
<evidence type="ECO:0000256" key="3">
    <source>
        <dbReference type="ARBA" id="ARBA00022737"/>
    </source>
</evidence>
<reference evidence="8" key="1">
    <citation type="journal article" date="2014" name="Int. J. Syst. Evol. Microbiol.">
        <title>Complete genome sequence of Corynebacterium casei LMG S-19264T (=DSM 44701T), isolated from a smear-ripened cheese.</title>
        <authorList>
            <consortium name="US DOE Joint Genome Institute (JGI-PGF)"/>
            <person name="Walter F."/>
            <person name="Albersmeier A."/>
            <person name="Kalinowski J."/>
            <person name="Ruckert C."/>
        </authorList>
    </citation>
    <scope>NUCLEOTIDE SEQUENCE</scope>
    <source>
        <strain evidence="8">CGMCC 1.15448</strain>
    </source>
</reference>
<dbReference type="AlphaFoldDB" id="A0A8J2UH97"/>
<evidence type="ECO:0000256" key="4">
    <source>
        <dbReference type="ARBA" id="ARBA00022803"/>
    </source>
</evidence>
<evidence type="ECO:0000256" key="6">
    <source>
        <dbReference type="PROSITE-ProRule" id="PRU00339"/>
    </source>
</evidence>
<evidence type="ECO:0000256" key="7">
    <source>
        <dbReference type="SAM" id="Phobius"/>
    </source>
</evidence>
<protein>
    <recommendedName>
        <fullName evidence="10">Tetratricopeptide repeat protein</fullName>
    </recommendedName>
</protein>
<dbReference type="Gene3D" id="1.25.40.10">
    <property type="entry name" value="Tetratricopeptide repeat domain"/>
    <property type="match status" value="3"/>
</dbReference>
<evidence type="ECO:0000256" key="2">
    <source>
        <dbReference type="ARBA" id="ARBA00022490"/>
    </source>
</evidence>
<dbReference type="GO" id="GO:0005737">
    <property type="term" value="C:cytoplasm"/>
    <property type="evidence" value="ECO:0007669"/>
    <property type="project" value="UniProtKB-SubCell"/>
</dbReference>
<dbReference type="PANTHER" id="PTHR46630">
    <property type="entry name" value="TETRATRICOPEPTIDE REPEAT PROTEIN 29"/>
    <property type="match status" value="1"/>
</dbReference>
<keyword evidence="7" id="KW-0472">Membrane</keyword>
<dbReference type="EMBL" id="BMJC01000005">
    <property type="protein sequence ID" value="GGB15709.1"/>
    <property type="molecule type" value="Genomic_DNA"/>
</dbReference>
<dbReference type="InterPro" id="IPR051476">
    <property type="entry name" value="Bac_ResReg_Asp_Phosphatase"/>
</dbReference>
<evidence type="ECO:0000313" key="8">
    <source>
        <dbReference type="EMBL" id="GGB15709.1"/>
    </source>
</evidence>
<name>A0A8J2UH97_9BACT</name>
<dbReference type="Pfam" id="PF13424">
    <property type="entry name" value="TPR_12"/>
    <property type="match status" value="1"/>
</dbReference>
<feature type="transmembrane region" description="Helical" evidence="7">
    <location>
        <begin position="493"/>
        <end position="513"/>
    </location>
</feature>
<comment type="caution">
    <text evidence="8">The sequence shown here is derived from an EMBL/GenBank/DDBJ whole genome shotgun (WGS) entry which is preliminary data.</text>
</comment>
<keyword evidence="3" id="KW-0677">Repeat</keyword>
<evidence type="ECO:0000313" key="9">
    <source>
        <dbReference type="Proteomes" id="UP000607559"/>
    </source>
</evidence>
<comment type="subcellular location">
    <subcellularLocation>
        <location evidence="1">Cytoplasm</location>
    </subcellularLocation>
</comment>
<keyword evidence="2" id="KW-0963">Cytoplasm</keyword>
<keyword evidence="9" id="KW-1185">Reference proteome</keyword>
<feature type="transmembrane region" description="Helical" evidence="7">
    <location>
        <begin position="467"/>
        <end position="487"/>
    </location>
</feature>
<reference evidence="8" key="2">
    <citation type="submission" date="2020-09" db="EMBL/GenBank/DDBJ databases">
        <authorList>
            <person name="Sun Q."/>
            <person name="Zhou Y."/>
        </authorList>
    </citation>
    <scope>NUCLEOTIDE SEQUENCE</scope>
    <source>
        <strain evidence="8">CGMCC 1.15448</strain>
    </source>
</reference>
<dbReference type="SMART" id="SM00028">
    <property type="entry name" value="TPR"/>
    <property type="match status" value="3"/>
</dbReference>
<dbReference type="PROSITE" id="PS50005">
    <property type="entry name" value="TPR"/>
    <property type="match status" value="1"/>
</dbReference>
<accession>A0A8J2UH97</accession>
<evidence type="ECO:0008006" key="10">
    <source>
        <dbReference type="Google" id="ProtNLM"/>
    </source>
</evidence>